<evidence type="ECO:0000313" key="2">
    <source>
        <dbReference type="Proteomes" id="UP000290433"/>
    </source>
</evidence>
<reference evidence="1 2" key="1">
    <citation type="submission" date="2014-12" db="EMBL/GenBank/DDBJ databases">
        <title>Genome sequence of Flavobacterium anhuiense RCM74.</title>
        <authorList>
            <person name="Kim J.F."/>
            <person name="Song J.Y."/>
            <person name="Kwak M.-J."/>
            <person name="Lee S.-W."/>
        </authorList>
    </citation>
    <scope>NUCLEOTIDE SEQUENCE [LARGE SCALE GENOMIC DNA]</scope>
    <source>
        <strain evidence="1 2">RCM74</strain>
    </source>
</reference>
<dbReference type="AlphaFoldDB" id="A0A444W377"/>
<sequence>MQIIQNDSAIGAALNFDYQGGLKEKIIALQDFDDFIDGVNCDCDLIPESKDNSEHLSRIQFSENGFGCSLKWYKNKGKQYLLGRTFRKNFSNYYDYQNKYTDAYIKLEKVDKIIPSESSLIKARITATGIKKRKKEVEKLIINTLLDEDYEMVKKVIVNTKEVKLNFSDYSRVDRDRVSIYVDRKPVFLNKELLDDPFEIVLEMDKTVNCEVIFVTENLGTVLPNTAEMDIKAGKLNEKIDLTSERIKKKAVFIFKYVD</sequence>
<accession>A0A444W377</accession>
<name>A0A444W377_9FLAO</name>
<protein>
    <submittedName>
        <fullName evidence="1">Uncharacterized protein</fullName>
    </submittedName>
</protein>
<comment type="caution">
    <text evidence="1">The sequence shown here is derived from an EMBL/GenBank/DDBJ whole genome shotgun (WGS) entry which is preliminary data.</text>
</comment>
<evidence type="ECO:0000313" key="1">
    <source>
        <dbReference type="EMBL" id="RYJ40156.1"/>
    </source>
</evidence>
<organism evidence="1 2">
    <name type="scientific">Flavobacterium anhuiense</name>
    <dbReference type="NCBI Taxonomy" id="459526"/>
    <lineage>
        <taxon>Bacteria</taxon>
        <taxon>Pseudomonadati</taxon>
        <taxon>Bacteroidota</taxon>
        <taxon>Flavobacteriia</taxon>
        <taxon>Flavobacteriales</taxon>
        <taxon>Flavobacteriaceae</taxon>
        <taxon>Flavobacterium</taxon>
    </lineage>
</organism>
<dbReference type="EMBL" id="JUIV01000002">
    <property type="protein sequence ID" value="RYJ40156.1"/>
    <property type="molecule type" value="Genomic_DNA"/>
</dbReference>
<gene>
    <name evidence="1" type="ORF">NU08_0912</name>
</gene>
<dbReference type="Proteomes" id="UP000290433">
    <property type="component" value="Unassembled WGS sequence"/>
</dbReference>
<proteinExistence type="predicted"/>